<protein>
    <recommendedName>
        <fullName evidence="1">DNA-directed DNA polymerase</fullName>
        <ecNumber evidence="1">2.7.7.7</ecNumber>
    </recommendedName>
</protein>
<evidence type="ECO:0000256" key="4">
    <source>
        <dbReference type="SAM" id="MobiDB-lite"/>
    </source>
</evidence>
<feature type="domain" description="DNA-directed DNA polymerase family A palm" evidence="5">
    <location>
        <begin position="478"/>
        <end position="677"/>
    </location>
</feature>
<sequence length="766" mass="83483">MDALCCFREVWCADFEFHAPPGHRPAPLCVCARELRSGRAVRVWLTDDAPAAPPFPTNAGAVFVAYYASAELGCFLALGWPLPARVLDLYAEFRLLTNGAPTPHGSGLLGALAHFRLDGLAAGEKDELRALAIRGGPFTPAEQAALLDYCEADVDALARLLPRMAPRLDLPRALLRGRYMTAAARMEWAGVPIDAAALAALREHWGGIKDRLVRAVDTDYRVFAPTGRRLDPASRFGASVIDAARQWGLDPDALAAAAADHHREEVESTAGRLAAVRAARSATGLTSARVGRLLDAGRDYLDVPGLDVAARELAGELPALGIGPGYDPDGVDDDYTPKLWGVLTEPDPAPRPRHDPGLIRDAADRLGPRDGTERPPGPLSFSADRWARYLARHRIPWPRLPSGALDLKDDTFREMAKRFPAEVGPIRDLRHALGEFRLNELAVGPDGRNRCLLSAFRSRTGRNQPSNSAFIFGPAAWLRSLIRPGPGRAVVYVDWSQQELAIAAALSADPRMMEAYQSGDFYTTFARMAGAIPADATKHTHPAEREAFKVVSLGVLYGLSAEGLARRLGAPRGRGVELLELHRRTFRRFWEWSDSLEERALLTGRLRTRFGWAISVPGGLDPVSGRPLANPRSLRNWPMQAHGAEMMRLAACLATERGLAVCCPVHDAFLIEAPADRAEEETERMRDAMREASELVLPGFPLRTDAKIVRHPDRWTDPRGARTWGLVYGLLAELGVDPTRTTGDTGPVPPAAPPPSVISEFSCLPL</sequence>
<name>A0A517XUU3_9BACT</name>
<dbReference type="InterPro" id="IPR001098">
    <property type="entry name" value="DNA-dir_DNA_pol_A_palm_dom"/>
</dbReference>
<dbReference type="GO" id="GO:0003887">
    <property type="term" value="F:DNA-directed DNA polymerase activity"/>
    <property type="evidence" value="ECO:0007669"/>
    <property type="project" value="UniProtKB-EC"/>
</dbReference>
<evidence type="ECO:0000256" key="1">
    <source>
        <dbReference type="ARBA" id="ARBA00012417"/>
    </source>
</evidence>
<dbReference type="GO" id="GO:0006302">
    <property type="term" value="P:double-strand break repair"/>
    <property type="evidence" value="ECO:0007669"/>
    <property type="project" value="TreeGrafter"/>
</dbReference>
<dbReference type="EC" id="2.7.7.7" evidence="1"/>
<dbReference type="GO" id="GO:0006261">
    <property type="term" value="P:DNA-templated DNA replication"/>
    <property type="evidence" value="ECO:0007669"/>
    <property type="project" value="InterPro"/>
</dbReference>
<dbReference type="InterPro" id="IPR043502">
    <property type="entry name" value="DNA/RNA_pol_sf"/>
</dbReference>
<dbReference type="OrthoDB" id="237796at2"/>
<dbReference type="Proteomes" id="UP000319576">
    <property type="component" value="Chromosome"/>
</dbReference>
<dbReference type="PRINTS" id="PR00868">
    <property type="entry name" value="DNAPOLI"/>
</dbReference>
<keyword evidence="2" id="KW-0235">DNA replication</keyword>
<keyword evidence="6" id="KW-0808">Transferase</keyword>
<evidence type="ECO:0000313" key="6">
    <source>
        <dbReference type="EMBL" id="QDU21263.1"/>
    </source>
</evidence>
<evidence type="ECO:0000256" key="2">
    <source>
        <dbReference type="ARBA" id="ARBA00022705"/>
    </source>
</evidence>
<dbReference type="SUPFAM" id="SSF53098">
    <property type="entry name" value="Ribonuclease H-like"/>
    <property type="match status" value="1"/>
</dbReference>
<feature type="region of interest" description="Disordered" evidence="4">
    <location>
        <begin position="343"/>
        <end position="379"/>
    </location>
</feature>
<dbReference type="Gene3D" id="1.10.150.20">
    <property type="entry name" value="5' to 3' exonuclease, C-terminal subdomain"/>
    <property type="match status" value="1"/>
</dbReference>
<dbReference type="RefSeq" id="WP_145240090.1">
    <property type="nucleotide sequence ID" value="NZ_CP036273.1"/>
</dbReference>
<gene>
    <name evidence="6" type="primary">polA_3</name>
    <name evidence="6" type="ORF">ETAA1_32290</name>
</gene>
<keyword evidence="6" id="KW-0548">Nucleotidyltransferase</keyword>
<dbReference type="EMBL" id="CP036273">
    <property type="protein sequence ID" value="QDU21263.1"/>
    <property type="molecule type" value="Genomic_DNA"/>
</dbReference>
<feature type="compositionally biased region" description="Basic and acidic residues" evidence="4">
    <location>
        <begin position="348"/>
        <end position="373"/>
    </location>
</feature>
<dbReference type="AlphaFoldDB" id="A0A517XUU3"/>
<dbReference type="Pfam" id="PF00476">
    <property type="entry name" value="DNA_pol_A"/>
    <property type="match status" value="1"/>
</dbReference>
<organism evidence="6 7">
    <name type="scientific">Urbifossiella limnaea</name>
    <dbReference type="NCBI Taxonomy" id="2528023"/>
    <lineage>
        <taxon>Bacteria</taxon>
        <taxon>Pseudomonadati</taxon>
        <taxon>Planctomycetota</taxon>
        <taxon>Planctomycetia</taxon>
        <taxon>Gemmatales</taxon>
        <taxon>Gemmataceae</taxon>
        <taxon>Urbifossiella</taxon>
    </lineage>
</organism>
<dbReference type="PANTHER" id="PTHR10133:SF27">
    <property type="entry name" value="DNA POLYMERASE NU"/>
    <property type="match status" value="1"/>
</dbReference>
<evidence type="ECO:0000313" key="7">
    <source>
        <dbReference type="Proteomes" id="UP000319576"/>
    </source>
</evidence>
<dbReference type="InterPro" id="IPR012337">
    <property type="entry name" value="RNaseH-like_sf"/>
</dbReference>
<keyword evidence="7" id="KW-1185">Reference proteome</keyword>
<evidence type="ECO:0000259" key="5">
    <source>
        <dbReference type="SMART" id="SM00482"/>
    </source>
</evidence>
<proteinExistence type="predicted"/>
<accession>A0A517XUU3</accession>
<dbReference type="Gene3D" id="3.30.70.370">
    <property type="match status" value="1"/>
</dbReference>
<dbReference type="SMART" id="SM00482">
    <property type="entry name" value="POLAc"/>
    <property type="match status" value="1"/>
</dbReference>
<dbReference type="SUPFAM" id="SSF56672">
    <property type="entry name" value="DNA/RNA polymerases"/>
    <property type="match status" value="1"/>
</dbReference>
<dbReference type="PANTHER" id="PTHR10133">
    <property type="entry name" value="DNA POLYMERASE I"/>
    <property type="match status" value="1"/>
</dbReference>
<dbReference type="KEGG" id="uli:ETAA1_32290"/>
<dbReference type="GO" id="GO:0003677">
    <property type="term" value="F:DNA binding"/>
    <property type="evidence" value="ECO:0007669"/>
    <property type="project" value="InterPro"/>
</dbReference>
<evidence type="ECO:0000256" key="3">
    <source>
        <dbReference type="ARBA" id="ARBA00049244"/>
    </source>
</evidence>
<comment type="catalytic activity">
    <reaction evidence="3">
        <text>DNA(n) + a 2'-deoxyribonucleoside 5'-triphosphate = DNA(n+1) + diphosphate</text>
        <dbReference type="Rhea" id="RHEA:22508"/>
        <dbReference type="Rhea" id="RHEA-COMP:17339"/>
        <dbReference type="Rhea" id="RHEA-COMP:17340"/>
        <dbReference type="ChEBI" id="CHEBI:33019"/>
        <dbReference type="ChEBI" id="CHEBI:61560"/>
        <dbReference type="ChEBI" id="CHEBI:173112"/>
        <dbReference type="EC" id="2.7.7.7"/>
    </reaction>
</comment>
<dbReference type="InterPro" id="IPR002298">
    <property type="entry name" value="DNA_polymerase_A"/>
</dbReference>
<reference evidence="6 7" key="1">
    <citation type="submission" date="2019-02" db="EMBL/GenBank/DDBJ databases">
        <title>Deep-cultivation of Planctomycetes and their phenomic and genomic characterization uncovers novel biology.</title>
        <authorList>
            <person name="Wiegand S."/>
            <person name="Jogler M."/>
            <person name="Boedeker C."/>
            <person name="Pinto D."/>
            <person name="Vollmers J."/>
            <person name="Rivas-Marin E."/>
            <person name="Kohn T."/>
            <person name="Peeters S.H."/>
            <person name="Heuer A."/>
            <person name="Rast P."/>
            <person name="Oberbeckmann S."/>
            <person name="Bunk B."/>
            <person name="Jeske O."/>
            <person name="Meyerdierks A."/>
            <person name="Storesund J.E."/>
            <person name="Kallscheuer N."/>
            <person name="Luecker S."/>
            <person name="Lage O.M."/>
            <person name="Pohl T."/>
            <person name="Merkel B.J."/>
            <person name="Hornburger P."/>
            <person name="Mueller R.-W."/>
            <person name="Bruemmer F."/>
            <person name="Labrenz M."/>
            <person name="Spormann A.M."/>
            <person name="Op den Camp H."/>
            <person name="Overmann J."/>
            <person name="Amann R."/>
            <person name="Jetten M.S.M."/>
            <person name="Mascher T."/>
            <person name="Medema M.H."/>
            <person name="Devos D.P."/>
            <person name="Kaster A.-K."/>
            <person name="Ovreas L."/>
            <person name="Rohde M."/>
            <person name="Galperin M.Y."/>
            <person name="Jogler C."/>
        </authorList>
    </citation>
    <scope>NUCLEOTIDE SEQUENCE [LARGE SCALE GENOMIC DNA]</scope>
    <source>
        <strain evidence="6 7">ETA_A1</strain>
    </source>
</reference>